<dbReference type="EMBL" id="PQFF01000555">
    <property type="protein sequence ID" value="RHZ45135.1"/>
    <property type="molecule type" value="Genomic_DNA"/>
</dbReference>
<evidence type="ECO:0000313" key="1">
    <source>
        <dbReference type="EMBL" id="RHZ45135.1"/>
    </source>
</evidence>
<comment type="caution">
    <text evidence="1">The sequence shown here is derived from an EMBL/GenBank/DDBJ whole genome shotgun (WGS) entry which is preliminary data.</text>
</comment>
<keyword evidence="2" id="KW-1185">Reference proteome</keyword>
<accession>A0A397G2E5</accession>
<protein>
    <submittedName>
        <fullName evidence="1">Uncharacterized protein</fullName>
    </submittedName>
</protein>
<dbReference type="AlphaFoldDB" id="A0A397G2E5"/>
<sequence length="105" mass="12439">MLNIALLSGNDYYWTKLIIALNLIYISRFLSYLKDVSFYSAFYPDNIRNYSSLISYLIFVACRDYENTESKFLKLHKFLKYGNIRHKAEISQYKEGEISLQAIEI</sequence>
<dbReference type="InterPro" id="IPR046566">
    <property type="entry name" value="DUF6720"/>
</dbReference>
<dbReference type="OrthoDB" id="2356174at2759"/>
<organism evidence="1 2">
    <name type="scientific">Diversispora epigaea</name>
    <dbReference type="NCBI Taxonomy" id="1348612"/>
    <lineage>
        <taxon>Eukaryota</taxon>
        <taxon>Fungi</taxon>
        <taxon>Fungi incertae sedis</taxon>
        <taxon>Mucoromycota</taxon>
        <taxon>Glomeromycotina</taxon>
        <taxon>Glomeromycetes</taxon>
        <taxon>Diversisporales</taxon>
        <taxon>Diversisporaceae</taxon>
        <taxon>Diversispora</taxon>
    </lineage>
</organism>
<dbReference type="Proteomes" id="UP000266861">
    <property type="component" value="Unassembled WGS sequence"/>
</dbReference>
<gene>
    <name evidence="1" type="ORF">Glove_689g17</name>
</gene>
<name>A0A397G2E5_9GLOM</name>
<dbReference type="Pfam" id="PF20480">
    <property type="entry name" value="DUF6720"/>
    <property type="match status" value="1"/>
</dbReference>
<evidence type="ECO:0000313" key="2">
    <source>
        <dbReference type="Proteomes" id="UP000266861"/>
    </source>
</evidence>
<reference evidence="1 2" key="1">
    <citation type="submission" date="2018-08" db="EMBL/GenBank/DDBJ databases">
        <title>Genome and evolution of the arbuscular mycorrhizal fungus Diversispora epigaea (formerly Glomus versiforme) and its bacterial endosymbionts.</title>
        <authorList>
            <person name="Sun X."/>
            <person name="Fei Z."/>
            <person name="Harrison M."/>
        </authorList>
    </citation>
    <scope>NUCLEOTIDE SEQUENCE [LARGE SCALE GENOMIC DNA]</scope>
    <source>
        <strain evidence="1 2">IT104</strain>
    </source>
</reference>
<proteinExistence type="predicted"/>